<dbReference type="PANTHER" id="PTHR46586:SF3">
    <property type="entry name" value="ANKYRIN REPEAT-CONTAINING PROTEIN"/>
    <property type="match status" value="1"/>
</dbReference>
<evidence type="ECO:0000313" key="2">
    <source>
        <dbReference type="Proteomes" id="UP000000864"/>
    </source>
</evidence>
<dbReference type="KEGG" id="vg:920783"/>
<keyword evidence="2" id="KW-1185">Reference proteome</keyword>
<name>Q8QNQ7_ESV1K</name>
<dbReference type="EMBL" id="AF204951">
    <property type="protein sequence ID" value="AAK14428.1"/>
    <property type="molecule type" value="Genomic_DNA"/>
</dbReference>
<dbReference type="InterPro" id="IPR052050">
    <property type="entry name" value="SecEffector_AnkRepeat"/>
</dbReference>
<dbReference type="PANTHER" id="PTHR46586">
    <property type="entry name" value="ANKYRIN REPEAT-CONTAINING PROTEIN"/>
    <property type="match status" value="1"/>
</dbReference>
<gene>
    <name evidence="1" type="primary">ORF 2</name>
</gene>
<sequence>MKSPMEIDLPVSTVLGYMPNKYLDLATVSKLFSANYAPTVTQIDKDTSLNNMVEYFENGMPVSEHPPFRASELGRLDLFELAVEHGCVISHGTVEVAARCGHLRIIEYIWYVGSLCPHCACTGASMGGQLDVLKWLFPGDKWFPDQLDTSRLLVRNAVVGGFLPVVKWAHEKGQELDSALLGTAAVHGHFELVKYIHFKGLREYSIAAILHAALRGDLRTVKWLREQGYPWSDGICMLLARRGHLQALKYVRDHGCPWGMLKIGSVGHVIDEHMRTYLVDAQCPL</sequence>
<reference evidence="1 2" key="1">
    <citation type="journal article" date="1995" name="Virology">
        <title>Coat protein of the Ectocarpus siliculosus virus.</title>
        <authorList>
            <person name="Klein M."/>
            <person name="Lanka S.T."/>
            <person name="Knippers R."/>
            <person name="Muller D.G."/>
        </authorList>
    </citation>
    <scope>NUCLEOTIDE SEQUENCE [LARGE SCALE GENOMIC DNA]</scope>
    <source>
        <strain evidence="2">Isolate New Zealand/Kaikoura/1988</strain>
    </source>
</reference>
<protein>
    <submittedName>
        <fullName evidence="1">EsV-1-2</fullName>
    </submittedName>
</protein>
<proteinExistence type="predicted"/>
<dbReference type="Gene3D" id="1.25.40.20">
    <property type="entry name" value="Ankyrin repeat-containing domain"/>
    <property type="match status" value="1"/>
</dbReference>
<dbReference type="InterPro" id="IPR036770">
    <property type="entry name" value="Ankyrin_rpt-contain_sf"/>
</dbReference>
<reference evidence="1 2" key="3">
    <citation type="journal article" date="2000" name="Virology">
        <title>Characterization and immunolocalization of major structural proteins in the brown algal virus EsV-1.</title>
        <authorList>
            <person name="Delaroque N."/>
            <person name="Wolf S."/>
            <person name="Muller D.G."/>
            <person name="Knippers R."/>
        </authorList>
    </citation>
    <scope>NUCLEOTIDE SEQUENCE [LARGE SCALE GENOMIC DNA]</scope>
    <source>
        <strain evidence="2">Isolate New Zealand/Kaikoura/1988</strain>
    </source>
</reference>
<dbReference type="Proteomes" id="UP000000864">
    <property type="component" value="Segment"/>
</dbReference>
<reference evidence="1 2" key="4">
    <citation type="journal article" date="2000" name="Virology">
        <title>The brown algal virus EsV-1 particle contains a putative hybrid histidine kinase.</title>
        <authorList>
            <person name="Delaroque N."/>
            <person name="Wolf S."/>
            <person name="Muller D.G."/>
            <person name="Knippers R."/>
        </authorList>
    </citation>
    <scope>NUCLEOTIDE SEQUENCE [LARGE SCALE GENOMIC DNA]</scope>
    <source>
        <strain evidence="2">Isolate New Zealand/Kaikoura/1988</strain>
    </source>
</reference>
<organism evidence="1 2">
    <name type="scientific">Ectocarpus siliculosus virus 1 (isolate New Zealand/Kaikoura/1988)</name>
    <name type="common">EsV-1</name>
    <dbReference type="NCBI Taxonomy" id="654926"/>
    <lineage>
        <taxon>Viruses</taxon>
        <taxon>Varidnaviria</taxon>
        <taxon>Bamfordvirae</taxon>
        <taxon>Nucleocytoviricota</taxon>
        <taxon>Megaviricetes</taxon>
        <taxon>Algavirales</taxon>
        <taxon>Phycodnaviridae</taxon>
        <taxon>Phaeovirus</taxon>
        <taxon>Phaeovirus unasiliculosus</taxon>
        <taxon>Ectocarpus siliculosus virus 1</taxon>
    </lineage>
</organism>
<evidence type="ECO:0000313" key="1">
    <source>
        <dbReference type="EMBL" id="AAK14428.1"/>
    </source>
</evidence>
<dbReference type="SUPFAM" id="SSF48403">
    <property type="entry name" value="Ankyrin repeat"/>
    <property type="match status" value="1"/>
</dbReference>
<accession>Q8QNQ7</accession>
<organismHost>
    <name type="scientific">Ectocarpus siliculosus</name>
    <name type="common">Brown alga</name>
    <name type="synonym">Conferva siliculosa</name>
    <dbReference type="NCBI Taxonomy" id="2880"/>
</organismHost>
<reference evidence="1 2" key="2">
    <citation type="journal article" date="1998" name="Adv. Virus Res.">
        <title>Viruses in marine brown algae.</title>
        <authorList>
            <person name="Muller D.G."/>
            <person name="Kapp M."/>
            <person name="Knippers R."/>
        </authorList>
    </citation>
    <scope>NUCLEOTIDE SEQUENCE [LARGE SCALE GENOMIC DNA]</scope>
    <source>
        <strain evidence="2">Isolate New Zealand/Kaikoura/1988</strain>
    </source>
</reference>